<dbReference type="SMART" id="SM00769">
    <property type="entry name" value="WHy"/>
    <property type="match status" value="1"/>
</dbReference>
<dbReference type="Proteomes" id="UP001179121">
    <property type="component" value="Chromosome"/>
</dbReference>
<keyword evidence="3" id="KW-1185">Reference proteome</keyword>
<sequence length="164" mass="18133">MQRRPHCGGATRTWPMLIVAAVTACSTMPKDFETPKFGIADIAPKDVAVFEQRFDVQLRIQNPNNFDLGINGIRFQIDLNEKEFGNGMSGQAVTIPRFSSEMITAEVITGLGGFLRQMQEMSASATKLRYRLKGKAFAQAPSNFTIPFDESGEIDFNLAPPAEK</sequence>
<dbReference type="PROSITE" id="PS51257">
    <property type="entry name" value="PROKAR_LIPOPROTEIN"/>
    <property type="match status" value="1"/>
</dbReference>
<evidence type="ECO:0000313" key="3">
    <source>
        <dbReference type="Proteomes" id="UP001179121"/>
    </source>
</evidence>
<dbReference type="AlphaFoldDB" id="A0AA86MZS0"/>
<dbReference type="Gene3D" id="2.60.40.1820">
    <property type="match status" value="1"/>
</dbReference>
<feature type="domain" description="Water stress and hypersensitive response" evidence="1">
    <location>
        <begin position="37"/>
        <end position="153"/>
    </location>
</feature>
<dbReference type="GO" id="GO:0009269">
    <property type="term" value="P:response to desiccation"/>
    <property type="evidence" value="ECO:0007669"/>
    <property type="project" value="InterPro"/>
</dbReference>
<gene>
    <name evidence="2" type="ORF">DNFV4_02517</name>
</gene>
<dbReference type="KEGG" id="nti:DNFV4_02517"/>
<dbReference type="Pfam" id="PF03168">
    <property type="entry name" value="LEA_2"/>
    <property type="match status" value="1"/>
</dbReference>
<protein>
    <submittedName>
        <fullName evidence="2">WHy domain-containing protein</fullName>
    </submittedName>
</protein>
<dbReference type="EMBL" id="OX365700">
    <property type="protein sequence ID" value="CAI4032092.1"/>
    <property type="molecule type" value="Genomic_DNA"/>
</dbReference>
<accession>A0AA86MZS0</accession>
<proteinExistence type="predicted"/>
<dbReference type="SUPFAM" id="SSF117070">
    <property type="entry name" value="LEA14-like"/>
    <property type="match status" value="1"/>
</dbReference>
<reference evidence="2" key="1">
    <citation type="submission" date="2022-10" db="EMBL/GenBank/DDBJ databases">
        <authorList>
            <person name="Koch H."/>
        </authorList>
    </citation>
    <scope>NUCLEOTIDE SEQUENCE</scope>
    <source>
        <strain evidence="2">DNF</strain>
    </source>
</reference>
<name>A0AA86MZS0_9BACT</name>
<dbReference type="InterPro" id="IPR013990">
    <property type="entry name" value="WHy-dom"/>
</dbReference>
<dbReference type="InterPro" id="IPR004864">
    <property type="entry name" value="LEA_2"/>
</dbReference>
<evidence type="ECO:0000313" key="2">
    <source>
        <dbReference type="EMBL" id="CAI4032092.1"/>
    </source>
</evidence>
<evidence type="ECO:0000259" key="1">
    <source>
        <dbReference type="SMART" id="SM00769"/>
    </source>
</evidence>
<organism evidence="2 3">
    <name type="scientific">Nitrospira tepida</name>
    <dbReference type="NCBI Taxonomy" id="2973512"/>
    <lineage>
        <taxon>Bacteria</taxon>
        <taxon>Pseudomonadati</taxon>
        <taxon>Nitrospirota</taxon>
        <taxon>Nitrospiria</taxon>
        <taxon>Nitrospirales</taxon>
        <taxon>Nitrospiraceae</taxon>
        <taxon>Nitrospira</taxon>
    </lineage>
</organism>